<proteinExistence type="predicted"/>
<dbReference type="PATRIC" id="fig|883158.3.peg.797"/>
<evidence type="ECO:0000256" key="1">
    <source>
        <dbReference type="SAM" id="Phobius"/>
    </source>
</evidence>
<comment type="caution">
    <text evidence="2">The sequence shown here is derived from an EMBL/GenBank/DDBJ whole genome shotgun (WGS) entry which is preliminary data.</text>
</comment>
<dbReference type="SUPFAM" id="SSF47781">
    <property type="entry name" value="RuvA domain 2-like"/>
    <property type="match status" value="3"/>
</dbReference>
<evidence type="ECO:0000313" key="3">
    <source>
        <dbReference type="Proteomes" id="UP000016023"/>
    </source>
</evidence>
<dbReference type="HOGENOM" id="CLU_077104_0_0_10"/>
<dbReference type="eggNOG" id="COG1555">
    <property type="taxonomic scope" value="Bacteria"/>
</dbReference>
<dbReference type="AlphaFoldDB" id="H1Q1K0"/>
<dbReference type="PANTHER" id="PTHR21180">
    <property type="entry name" value="ENDONUCLEASE/EXONUCLEASE/PHOSPHATASE FAMILY DOMAIN-CONTAINING PROTEIN 1"/>
    <property type="match status" value="1"/>
</dbReference>
<dbReference type="PANTHER" id="PTHR21180:SF32">
    <property type="entry name" value="ENDONUCLEASE_EXONUCLEASE_PHOSPHATASE FAMILY DOMAIN-CONTAINING PROTEIN 1"/>
    <property type="match status" value="1"/>
</dbReference>
<name>H1Q1K0_9BACT</name>
<dbReference type="GO" id="GO:0015627">
    <property type="term" value="C:type II protein secretion system complex"/>
    <property type="evidence" value="ECO:0007669"/>
    <property type="project" value="TreeGrafter"/>
</dbReference>
<dbReference type="InterPro" id="IPR051675">
    <property type="entry name" value="Endo/Exo/Phosphatase_dom_1"/>
</dbReference>
<keyword evidence="1" id="KW-1133">Transmembrane helix</keyword>
<dbReference type="InterPro" id="IPR010994">
    <property type="entry name" value="RuvA_2-like"/>
</dbReference>
<keyword evidence="1" id="KW-0472">Membrane</keyword>
<sequence>MKLKDLFYLQKSDRKAIIFLLALCAFIVAGIFFIGKLEIKTDHSDPFSAEKSILKHRSANSNYSPYTYENRHIELFPFDPNTADSTALRRLGLARFQIRNIYRYRAKGGVYRSPMDFARLYGLTRKQFRQLEPYIKISPDYMPASTLPQVVSYREKHAEEIRRAYEQFKKEDNYEPYKKYDRDTVRFPIKIKAGLHINLAQTDTSQLKKVPGIGSGWARTIISYGRRLGGYIAVGQLREIDGFPEESLPYFEIRNPRIDKINLNRLTLNQLRRHPYINFYQAKQICEYRRLKGPLTNLSQLSILKEFPPEAINRLKPYVEF</sequence>
<feature type="transmembrane region" description="Helical" evidence="1">
    <location>
        <begin position="16"/>
        <end position="35"/>
    </location>
</feature>
<keyword evidence="1" id="KW-0812">Transmembrane</keyword>
<dbReference type="EMBL" id="AGWK01000026">
    <property type="protein sequence ID" value="EHO71847.1"/>
    <property type="molecule type" value="Genomic_DNA"/>
</dbReference>
<dbReference type="Proteomes" id="UP000016023">
    <property type="component" value="Unassembled WGS sequence"/>
</dbReference>
<gene>
    <name evidence="2" type="ORF">HMPREF9140_00788</name>
</gene>
<dbReference type="GO" id="GO:0015628">
    <property type="term" value="P:protein secretion by the type II secretion system"/>
    <property type="evidence" value="ECO:0007669"/>
    <property type="project" value="TreeGrafter"/>
</dbReference>
<dbReference type="Gene3D" id="1.10.150.280">
    <property type="entry name" value="AF1531-like domain"/>
    <property type="match status" value="1"/>
</dbReference>
<dbReference type="RefSeq" id="WP_006951885.1">
    <property type="nucleotide sequence ID" value="NZ_JH594521.1"/>
</dbReference>
<evidence type="ECO:0008006" key="4">
    <source>
        <dbReference type="Google" id="ProtNLM"/>
    </source>
</evidence>
<reference evidence="2 3" key="1">
    <citation type="submission" date="2011-12" db="EMBL/GenBank/DDBJ databases">
        <title>The Genome Sequence of Prevotella micans F0438.</title>
        <authorList>
            <consortium name="The Broad Institute Genome Sequencing Platform"/>
            <person name="Earl A."/>
            <person name="Ward D."/>
            <person name="Feldgarden M."/>
            <person name="Gevers D."/>
            <person name="Izard J."/>
            <person name="Baranova O.V."/>
            <person name="Blanton J.M."/>
            <person name="Wade W.G."/>
            <person name="Dewhirst F.E."/>
            <person name="Young S.K."/>
            <person name="Zeng Q."/>
            <person name="Gargeya S."/>
            <person name="Fitzgerald M."/>
            <person name="Haas B."/>
            <person name="Abouelleil A."/>
            <person name="Alvarado L."/>
            <person name="Arachchi H.M."/>
            <person name="Berlin A."/>
            <person name="Chapman S.B."/>
            <person name="Gearin G."/>
            <person name="Goldberg J."/>
            <person name="Griggs A."/>
            <person name="Gujja S."/>
            <person name="Hansen M."/>
            <person name="Heiman D."/>
            <person name="Howarth C."/>
            <person name="Larimer J."/>
            <person name="Lui A."/>
            <person name="MacDonald P.J.P."/>
            <person name="McCowen C."/>
            <person name="Montmayeur A."/>
            <person name="Murphy C."/>
            <person name="Neiman D."/>
            <person name="Pearson M."/>
            <person name="Priest M."/>
            <person name="Roberts A."/>
            <person name="Saif S."/>
            <person name="Shea T."/>
            <person name="Sisk P."/>
            <person name="Stolte C."/>
            <person name="Sykes S."/>
            <person name="Wortman J."/>
            <person name="Nusbaum C."/>
            <person name="Birren B."/>
        </authorList>
    </citation>
    <scope>NUCLEOTIDE SEQUENCE [LARGE SCALE GENOMIC DNA]</scope>
    <source>
        <strain evidence="2 3">F0438</strain>
    </source>
</reference>
<protein>
    <recommendedName>
        <fullName evidence="4">Helix-hairpin-helix domain-containing protein</fullName>
    </recommendedName>
</protein>
<dbReference type="Pfam" id="PF12836">
    <property type="entry name" value="HHH_3"/>
    <property type="match status" value="1"/>
</dbReference>
<keyword evidence="3" id="KW-1185">Reference proteome</keyword>
<evidence type="ECO:0000313" key="2">
    <source>
        <dbReference type="EMBL" id="EHO71847.1"/>
    </source>
</evidence>
<dbReference type="STRING" id="883158.HMPREF9140_00788"/>
<organism evidence="2 3">
    <name type="scientific">Prevotella micans F0438</name>
    <dbReference type="NCBI Taxonomy" id="883158"/>
    <lineage>
        <taxon>Bacteria</taxon>
        <taxon>Pseudomonadati</taxon>
        <taxon>Bacteroidota</taxon>
        <taxon>Bacteroidia</taxon>
        <taxon>Bacteroidales</taxon>
        <taxon>Prevotellaceae</taxon>
        <taxon>Prevotella</taxon>
    </lineage>
</organism>
<accession>H1Q1K0</accession>